<name>A0A3B0AHQ3_9ACTN</name>
<dbReference type="RefSeq" id="WP_120759972.1">
    <property type="nucleotide sequence ID" value="NZ_RBAM01000033.1"/>
</dbReference>
<dbReference type="Proteomes" id="UP000270343">
    <property type="component" value="Unassembled WGS sequence"/>
</dbReference>
<evidence type="ECO:0000313" key="3">
    <source>
        <dbReference type="Proteomes" id="UP000270343"/>
    </source>
</evidence>
<dbReference type="AlphaFoldDB" id="A0A3B0AHQ3"/>
<comment type="caution">
    <text evidence="2">The sequence shown here is derived from an EMBL/GenBank/DDBJ whole genome shotgun (WGS) entry which is preliminary data.</text>
</comment>
<reference evidence="2 3" key="1">
    <citation type="journal article" date="2015" name="Antonie Van Leeuwenhoek">
        <title>Streptomyces klenkii sp. nov., isolated from deep marine sediment.</title>
        <authorList>
            <person name="Veyisoglu A."/>
            <person name="Sahin N."/>
        </authorList>
    </citation>
    <scope>NUCLEOTIDE SEQUENCE [LARGE SCALE GENOMIC DNA]</scope>
    <source>
        <strain evidence="2 3">KCTC 29202</strain>
    </source>
</reference>
<keyword evidence="1" id="KW-0472">Membrane</keyword>
<keyword evidence="1" id="KW-1133">Transmembrane helix</keyword>
<evidence type="ECO:0000256" key="1">
    <source>
        <dbReference type="SAM" id="Phobius"/>
    </source>
</evidence>
<feature type="transmembrane region" description="Helical" evidence="1">
    <location>
        <begin position="6"/>
        <end position="28"/>
    </location>
</feature>
<sequence>MAGKSVVMVTAGVVVTLGVATVVAVLVAKEWIDKRHNETASYASGAEAKKERGSVPRWLPDDASSVQYAMKTTGGERLVKATLKDGRLPSVCKPAAELHAPAPEIEAKWFPNNVAGKATARCELYYAYTNGSTLYAWQINQDWVDSNKQR</sequence>
<keyword evidence="1" id="KW-0812">Transmembrane</keyword>
<gene>
    <name evidence="2" type="ORF">D7231_33595</name>
</gene>
<protein>
    <submittedName>
        <fullName evidence="2">Uncharacterized protein</fullName>
    </submittedName>
</protein>
<proteinExistence type="predicted"/>
<organism evidence="2 3">
    <name type="scientific">Streptomyces klenkii</name>
    <dbReference type="NCBI Taxonomy" id="1420899"/>
    <lineage>
        <taxon>Bacteria</taxon>
        <taxon>Bacillati</taxon>
        <taxon>Actinomycetota</taxon>
        <taxon>Actinomycetes</taxon>
        <taxon>Kitasatosporales</taxon>
        <taxon>Streptomycetaceae</taxon>
        <taxon>Streptomyces</taxon>
    </lineage>
</organism>
<dbReference type="EMBL" id="RBAM01000033">
    <property type="protein sequence ID" value="RKN60043.1"/>
    <property type="molecule type" value="Genomic_DNA"/>
</dbReference>
<keyword evidence="3" id="KW-1185">Reference proteome</keyword>
<dbReference type="OrthoDB" id="5120158at2"/>
<accession>A0A3B0AHQ3</accession>
<evidence type="ECO:0000313" key="2">
    <source>
        <dbReference type="EMBL" id="RKN60043.1"/>
    </source>
</evidence>